<dbReference type="GO" id="GO:0008961">
    <property type="term" value="F:phosphatidylglycerol-prolipoprotein diacylglyceryl transferase activity"/>
    <property type="evidence" value="ECO:0007669"/>
    <property type="project" value="InterPro"/>
</dbReference>
<evidence type="ECO:0000313" key="9">
    <source>
        <dbReference type="Proteomes" id="UP000546200"/>
    </source>
</evidence>
<evidence type="ECO:0000256" key="5">
    <source>
        <dbReference type="ARBA" id="ARBA00022989"/>
    </source>
</evidence>
<comment type="similarity">
    <text evidence="1">Belongs to the Lgt family.</text>
</comment>
<dbReference type="Proteomes" id="UP000546200">
    <property type="component" value="Unassembled WGS sequence"/>
</dbReference>
<feature type="transmembrane region" description="Helical" evidence="7">
    <location>
        <begin position="44"/>
        <end position="64"/>
    </location>
</feature>
<feature type="transmembrane region" description="Helical" evidence="7">
    <location>
        <begin position="215"/>
        <end position="233"/>
    </location>
</feature>
<evidence type="ECO:0000256" key="6">
    <source>
        <dbReference type="ARBA" id="ARBA00023136"/>
    </source>
</evidence>
<dbReference type="EMBL" id="JACIJK010000011">
    <property type="protein sequence ID" value="MBB5716538.1"/>
    <property type="molecule type" value="Genomic_DNA"/>
</dbReference>
<reference evidence="8 9" key="1">
    <citation type="submission" date="2020-08" db="EMBL/GenBank/DDBJ databases">
        <title>Genomic Encyclopedia of Type Strains, Phase IV (KMG-IV): sequencing the most valuable type-strain genomes for metagenomic binning, comparative biology and taxonomic classification.</title>
        <authorList>
            <person name="Goeker M."/>
        </authorList>
    </citation>
    <scope>NUCLEOTIDE SEQUENCE [LARGE SCALE GENOMIC DNA]</scope>
    <source>
        <strain evidence="8 9">DSM 100044</strain>
    </source>
</reference>
<dbReference type="GO" id="GO:0005886">
    <property type="term" value="C:plasma membrane"/>
    <property type="evidence" value="ECO:0007669"/>
    <property type="project" value="InterPro"/>
</dbReference>
<keyword evidence="2" id="KW-1003">Cell membrane</keyword>
<feature type="transmembrane region" description="Helical" evidence="7">
    <location>
        <begin position="12"/>
        <end position="32"/>
    </location>
</feature>
<feature type="transmembrane region" description="Helical" evidence="7">
    <location>
        <begin position="186"/>
        <end position="203"/>
    </location>
</feature>
<feature type="transmembrane region" description="Helical" evidence="7">
    <location>
        <begin position="157"/>
        <end position="174"/>
    </location>
</feature>
<name>A0A7W9BG38_9SPHN</name>
<proteinExistence type="inferred from homology"/>
<feature type="transmembrane region" description="Helical" evidence="7">
    <location>
        <begin position="107"/>
        <end position="129"/>
    </location>
</feature>
<dbReference type="RefSeq" id="WP_184059891.1">
    <property type="nucleotide sequence ID" value="NZ_JACIJK010000011.1"/>
</dbReference>
<dbReference type="PANTHER" id="PTHR30589:SF0">
    <property type="entry name" value="PHOSPHATIDYLGLYCEROL--PROLIPOPROTEIN DIACYLGLYCERYL TRANSFERASE"/>
    <property type="match status" value="1"/>
</dbReference>
<feature type="transmembrane region" description="Helical" evidence="7">
    <location>
        <begin position="76"/>
        <end position="95"/>
    </location>
</feature>
<evidence type="ECO:0000256" key="2">
    <source>
        <dbReference type="ARBA" id="ARBA00022475"/>
    </source>
</evidence>
<keyword evidence="6 7" id="KW-0472">Membrane</keyword>
<organism evidence="8 9">
    <name type="scientific">Sphingomonas aerophila</name>
    <dbReference type="NCBI Taxonomy" id="1344948"/>
    <lineage>
        <taxon>Bacteria</taxon>
        <taxon>Pseudomonadati</taxon>
        <taxon>Pseudomonadota</taxon>
        <taxon>Alphaproteobacteria</taxon>
        <taxon>Sphingomonadales</taxon>
        <taxon>Sphingomonadaceae</taxon>
        <taxon>Sphingomonas</taxon>
    </lineage>
</organism>
<dbReference type="GO" id="GO:0042158">
    <property type="term" value="P:lipoprotein biosynthetic process"/>
    <property type="evidence" value="ECO:0007669"/>
    <property type="project" value="InterPro"/>
</dbReference>
<sequence>MLAIPTAPWAHGLFDILAWAASALTGTVLHRWRLREAAERLSRVTGPGYFAALAAGALAGAWAMGSINSLRMTTPMVSHSIAGALAGAIVAVEGYKWAAGIKGSTGTAFVGPLAIGIVFGRWGCLFAGLPDRTYGVPTALPWAVDLGDGIGRHPVEVYESLALFAFLLVFVIALAARQSWAYRRSFYVLAGWYGVQRFAWEFLKPYPMLIGPLNIFHLLCLGLVAYGCAFYAADRRRERATARRGAVPVLRRDDEPV</sequence>
<dbReference type="PANTHER" id="PTHR30589">
    <property type="entry name" value="PROLIPOPROTEIN DIACYLGLYCERYL TRANSFERASE"/>
    <property type="match status" value="1"/>
</dbReference>
<evidence type="ECO:0000256" key="1">
    <source>
        <dbReference type="ARBA" id="ARBA00007150"/>
    </source>
</evidence>
<evidence type="ECO:0000313" key="8">
    <source>
        <dbReference type="EMBL" id="MBB5716538.1"/>
    </source>
</evidence>
<gene>
    <name evidence="8" type="ORF">FHS94_003404</name>
</gene>
<keyword evidence="3" id="KW-0808">Transferase</keyword>
<keyword evidence="9" id="KW-1185">Reference proteome</keyword>
<evidence type="ECO:0000256" key="3">
    <source>
        <dbReference type="ARBA" id="ARBA00022679"/>
    </source>
</evidence>
<keyword evidence="5 7" id="KW-1133">Transmembrane helix</keyword>
<keyword evidence="4 7" id="KW-0812">Transmembrane</keyword>
<accession>A0A7W9BG38</accession>
<protein>
    <submittedName>
        <fullName evidence="8">Cbb3-type cytochrome oxidase subunit 3</fullName>
    </submittedName>
</protein>
<dbReference type="AlphaFoldDB" id="A0A7W9BG38"/>
<dbReference type="Pfam" id="PF01790">
    <property type="entry name" value="LGT"/>
    <property type="match status" value="1"/>
</dbReference>
<evidence type="ECO:0000256" key="7">
    <source>
        <dbReference type="SAM" id="Phobius"/>
    </source>
</evidence>
<dbReference type="InterPro" id="IPR001640">
    <property type="entry name" value="Lgt"/>
</dbReference>
<comment type="caution">
    <text evidence="8">The sequence shown here is derived from an EMBL/GenBank/DDBJ whole genome shotgun (WGS) entry which is preliminary data.</text>
</comment>
<evidence type="ECO:0000256" key="4">
    <source>
        <dbReference type="ARBA" id="ARBA00022692"/>
    </source>
</evidence>